<feature type="region of interest" description="Disordered" evidence="1">
    <location>
        <begin position="26"/>
        <end position="47"/>
    </location>
</feature>
<dbReference type="AlphaFoldDB" id="A0A383C4E5"/>
<gene>
    <name evidence="2" type="ORF">METZ01_LOCUS479926</name>
</gene>
<accession>A0A383C4E5</accession>
<proteinExistence type="predicted"/>
<dbReference type="EMBL" id="UINC01205753">
    <property type="protein sequence ID" value="SVE27072.1"/>
    <property type="molecule type" value="Genomic_DNA"/>
</dbReference>
<evidence type="ECO:0000256" key="1">
    <source>
        <dbReference type="SAM" id="MobiDB-lite"/>
    </source>
</evidence>
<reference evidence="2" key="1">
    <citation type="submission" date="2018-05" db="EMBL/GenBank/DDBJ databases">
        <authorList>
            <person name="Lanie J.A."/>
            <person name="Ng W.-L."/>
            <person name="Kazmierczak K.M."/>
            <person name="Andrzejewski T.M."/>
            <person name="Davidsen T.M."/>
            <person name="Wayne K.J."/>
            <person name="Tettelin H."/>
            <person name="Glass J.I."/>
            <person name="Rusch D."/>
            <person name="Podicherti R."/>
            <person name="Tsui H.-C.T."/>
            <person name="Winkler M.E."/>
        </authorList>
    </citation>
    <scope>NUCLEOTIDE SEQUENCE</scope>
</reference>
<name>A0A383C4E5_9ZZZZ</name>
<protein>
    <submittedName>
        <fullName evidence="2">Uncharacterized protein</fullName>
    </submittedName>
</protein>
<feature type="compositionally biased region" description="Polar residues" evidence="1">
    <location>
        <begin position="38"/>
        <end position="47"/>
    </location>
</feature>
<sequence length="47" mass="4679">MLAPQSVVKVCLILTLVSVSVGTLFGQQSGGGEAPSAVDSSTPQYGV</sequence>
<evidence type="ECO:0000313" key="2">
    <source>
        <dbReference type="EMBL" id="SVE27072.1"/>
    </source>
</evidence>
<organism evidence="2">
    <name type="scientific">marine metagenome</name>
    <dbReference type="NCBI Taxonomy" id="408172"/>
    <lineage>
        <taxon>unclassified sequences</taxon>
        <taxon>metagenomes</taxon>
        <taxon>ecological metagenomes</taxon>
    </lineage>
</organism>
<feature type="non-terminal residue" evidence="2">
    <location>
        <position position="47"/>
    </location>
</feature>